<dbReference type="InterPro" id="IPR018391">
    <property type="entry name" value="PQQ_b-propeller_rpt"/>
</dbReference>
<name>A0A8J8P684_9EURY</name>
<dbReference type="PANTHER" id="PTHR34512">
    <property type="entry name" value="CELL SURFACE PROTEIN"/>
    <property type="match status" value="1"/>
</dbReference>
<dbReference type="Gene3D" id="2.130.10.10">
    <property type="entry name" value="YVTN repeat-like/Quinoprotein amine dehydrogenase"/>
    <property type="match status" value="1"/>
</dbReference>
<dbReference type="Proteomes" id="UP000705823">
    <property type="component" value="Unassembled WGS sequence"/>
</dbReference>
<dbReference type="Gene3D" id="2.40.128.630">
    <property type="match status" value="1"/>
</dbReference>
<dbReference type="InterPro" id="IPR011047">
    <property type="entry name" value="Quinoprotein_ADH-like_sf"/>
</dbReference>
<gene>
    <name evidence="2" type="ORF">EGH24_11470</name>
</gene>
<evidence type="ECO:0000313" key="3">
    <source>
        <dbReference type="Proteomes" id="UP000705823"/>
    </source>
</evidence>
<evidence type="ECO:0000259" key="1">
    <source>
        <dbReference type="Pfam" id="PF13360"/>
    </source>
</evidence>
<dbReference type="PANTHER" id="PTHR34512:SF30">
    <property type="entry name" value="OUTER MEMBRANE PROTEIN ASSEMBLY FACTOR BAMB"/>
    <property type="match status" value="1"/>
</dbReference>
<dbReference type="SMART" id="SM00564">
    <property type="entry name" value="PQQ"/>
    <property type="match status" value="4"/>
</dbReference>
<dbReference type="AlphaFoldDB" id="A0A8J8P684"/>
<evidence type="ECO:0000313" key="2">
    <source>
        <dbReference type="EMBL" id="TQQ79244.1"/>
    </source>
</evidence>
<accession>A0A8J8P684</accession>
<dbReference type="RefSeq" id="WP_142980280.1">
    <property type="nucleotide sequence ID" value="NZ_RKLU01000005.1"/>
</dbReference>
<dbReference type="OrthoDB" id="8638at2157"/>
<proteinExistence type="predicted"/>
<dbReference type="InterPro" id="IPR015943">
    <property type="entry name" value="WD40/YVTN_repeat-like_dom_sf"/>
</dbReference>
<sequence length="408" mass="44049">MAAESEGFRTVDLGEIDPARSRHMWTRSSVALTDSHVVVGQWDGAITAFDRESLTTAWETDHDDSPAGLLAVDGSIIAAGRGEAGRIAAYDADGDEQWSYATAGDIGEPTSDRVFEQPYVVDCVAGDDHLFAAARRYERDGETRRWHSTVYRFGSDGSVAWRFAVDASPIALDLDASGDRLAVGYNRCMGDHDDGLVVLDSDTGEPAWRWDPGTAGDRRVGDVSFDGDRLAVTSHGDKRGYALDADDGSRQWRVDLAVETEIDGERLYAYPNHVHAAAGHVAFLTGNTYPVEGRETEGQHPHEHRLVAVNTEGSELWDADLGGFVHGVATAGSRLVVPCAQNFRVRDPAAHALRTFDLPTGETATHSFAGIPTAAAVDADSVAAVEEPIVYHDEGETRGSYAVHIDTR</sequence>
<organism evidence="2 3">
    <name type="scientific">Halonotius terrestris</name>
    <dbReference type="NCBI Taxonomy" id="2487750"/>
    <lineage>
        <taxon>Archaea</taxon>
        <taxon>Methanobacteriati</taxon>
        <taxon>Methanobacteriota</taxon>
        <taxon>Stenosarchaea group</taxon>
        <taxon>Halobacteria</taxon>
        <taxon>Halobacteriales</taxon>
        <taxon>Haloferacaceae</taxon>
        <taxon>Halonotius</taxon>
    </lineage>
</organism>
<protein>
    <submittedName>
        <fullName evidence="2">Transcriptional regulator</fullName>
    </submittedName>
</protein>
<reference evidence="2" key="1">
    <citation type="submission" date="2019-02" db="EMBL/GenBank/DDBJ databases">
        <title>Halonotius sp. a new haloarchaeum isolated from saline soil.</title>
        <authorList>
            <person name="Duran-Viseras A."/>
            <person name="Sanchez-Porro C."/>
            <person name="Ventosa A."/>
        </authorList>
    </citation>
    <scope>NUCLEOTIDE SEQUENCE</scope>
    <source>
        <strain evidence="2">F15B</strain>
    </source>
</reference>
<dbReference type="SUPFAM" id="SSF50998">
    <property type="entry name" value="Quinoprotein alcohol dehydrogenase-like"/>
    <property type="match status" value="2"/>
</dbReference>
<dbReference type="InterPro" id="IPR002372">
    <property type="entry name" value="PQQ_rpt_dom"/>
</dbReference>
<dbReference type="EMBL" id="RKLU01000005">
    <property type="protein sequence ID" value="TQQ79244.1"/>
    <property type="molecule type" value="Genomic_DNA"/>
</dbReference>
<keyword evidence="3" id="KW-1185">Reference proteome</keyword>
<feature type="domain" description="Pyrrolo-quinoline quinone repeat" evidence="1">
    <location>
        <begin position="148"/>
        <end position="256"/>
    </location>
</feature>
<dbReference type="Pfam" id="PF13360">
    <property type="entry name" value="PQQ_2"/>
    <property type="match status" value="2"/>
</dbReference>
<comment type="caution">
    <text evidence="2">The sequence shown here is derived from an EMBL/GenBank/DDBJ whole genome shotgun (WGS) entry which is preliminary data.</text>
</comment>
<feature type="domain" description="Pyrrolo-quinoline quinone repeat" evidence="1">
    <location>
        <begin position="30"/>
        <end position="121"/>
    </location>
</feature>